<evidence type="ECO:0000256" key="2">
    <source>
        <dbReference type="SAM" id="Phobius"/>
    </source>
</evidence>
<keyword evidence="2" id="KW-1133">Transmembrane helix</keyword>
<feature type="region of interest" description="Disordered" evidence="1">
    <location>
        <begin position="125"/>
        <end position="164"/>
    </location>
</feature>
<evidence type="ECO:0000313" key="3">
    <source>
        <dbReference type="EMBL" id="KAF2850373.1"/>
    </source>
</evidence>
<reference evidence="3" key="1">
    <citation type="submission" date="2020-01" db="EMBL/GenBank/DDBJ databases">
        <authorList>
            <consortium name="DOE Joint Genome Institute"/>
            <person name="Haridas S."/>
            <person name="Albert R."/>
            <person name="Binder M."/>
            <person name="Bloem J."/>
            <person name="Labutti K."/>
            <person name="Salamov A."/>
            <person name="Andreopoulos B."/>
            <person name="Baker S.E."/>
            <person name="Barry K."/>
            <person name="Bills G."/>
            <person name="Bluhm B.H."/>
            <person name="Cannon C."/>
            <person name="Castanera R."/>
            <person name="Culley D.E."/>
            <person name="Daum C."/>
            <person name="Ezra D."/>
            <person name="Gonzalez J.B."/>
            <person name="Henrissat B."/>
            <person name="Kuo A."/>
            <person name="Liang C."/>
            <person name="Lipzen A."/>
            <person name="Lutzoni F."/>
            <person name="Magnuson J."/>
            <person name="Mondo S."/>
            <person name="Nolan M."/>
            <person name="Ohm R."/>
            <person name="Pangilinan J."/>
            <person name="Park H.-J."/>
            <person name="Ramirez L."/>
            <person name="Alfaro M."/>
            <person name="Sun H."/>
            <person name="Tritt A."/>
            <person name="Yoshinaga Y."/>
            <person name="Zwiers L.-H."/>
            <person name="Turgeon B.G."/>
            <person name="Goodwin S.B."/>
            <person name="Spatafora J.W."/>
            <person name="Crous P.W."/>
            <person name="Grigoriev I.V."/>
        </authorList>
    </citation>
    <scope>NUCLEOTIDE SEQUENCE</scope>
    <source>
        <strain evidence="3">IPT5</strain>
    </source>
</reference>
<name>A0A6A7B4W5_9PLEO</name>
<feature type="transmembrane region" description="Helical" evidence="2">
    <location>
        <begin position="165"/>
        <end position="192"/>
    </location>
</feature>
<protein>
    <submittedName>
        <fullName evidence="3">Uncharacterized protein</fullName>
    </submittedName>
</protein>
<evidence type="ECO:0000256" key="1">
    <source>
        <dbReference type="SAM" id="MobiDB-lite"/>
    </source>
</evidence>
<proteinExistence type="predicted"/>
<keyword evidence="2" id="KW-0472">Membrane</keyword>
<sequence length="255" mass="27177">MSFNVYDIIRLEWTSNLPNAFLVLWCDHYPEGEAYYAVKCCFEGLMQEVSTSGYLEYSMVNQSYAYNRKCLKEKSCHFDLLTEDGGNPAAKGPGMGFTSQQGVPATFYERTMTSVVLPTSSSTITSSMISTGSTISTSGPSSTDGGSAGSSVPSSSNPESSSTTLSAGAVAGISVGSALGVASVIAFGILGYRHCKKRRERRRIEPAMAFQQDMPEPIGSMQELPQSSHPKTGPAELEAVTELEGDGLDKMPAAK</sequence>
<keyword evidence="4" id="KW-1185">Reference proteome</keyword>
<organism evidence="3 4">
    <name type="scientific">Plenodomus tracheiphilus IPT5</name>
    <dbReference type="NCBI Taxonomy" id="1408161"/>
    <lineage>
        <taxon>Eukaryota</taxon>
        <taxon>Fungi</taxon>
        <taxon>Dikarya</taxon>
        <taxon>Ascomycota</taxon>
        <taxon>Pezizomycotina</taxon>
        <taxon>Dothideomycetes</taxon>
        <taxon>Pleosporomycetidae</taxon>
        <taxon>Pleosporales</taxon>
        <taxon>Pleosporineae</taxon>
        <taxon>Leptosphaeriaceae</taxon>
        <taxon>Plenodomus</taxon>
    </lineage>
</organism>
<gene>
    <name evidence="3" type="ORF">T440DRAFT_479435</name>
</gene>
<feature type="region of interest" description="Disordered" evidence="1">
    <location>
        <begin position="206"/>
        <end position="255"/>
    </location>
</feature>
<accession>A0A6A7B4W5</accession>
<keyword evidence="2" id="KW-0812">Transmembrane</keyword>
<dbReference type="EMBL" id="MU006307">
    <property type="protein sequence ID" value="KAF2850373.1"/>
    <property type="molecule type" value="Genomic_DNA"/>
</dbReference>
<evidence type="ECO:0000313" key="4">
    <source>
        <dbReference type="Proteomes" id="UP000799423"/>
    </source>
</evidence>
<dbReference type="AlphaFoldDB" id="A0A6A7B4W5"/>
<dbReference type="Proteomes" id="UP000799423">
    <property type="component" value="Unassembled WGS sequence"/>
</dbReference>